<proteinExistence type="predicted"/>
<accession>A0A5J5F2H4</accession>
<sequence length="160" mass="18639">MSCFFGLEYLLLFFPLLYLLYFCCLYCTERTQTHTHTKKAAACLLDCIVQIGIQFIYLYFFFHEHPLPHHRVTVGGDIFASCSPCTFFPLPLKSRSRRLLRPRTRGPTPNINCGHSSSFLWVVWVVWVVWDVWVVLWVVLLCEALANRRLCTQLLNFSAG</sequence>
<dbReference type="InParanoid" id="A0A5J5F2H4"/>
<dbReference type="EMBL" id="VXIS01000050">
    <property type="protein sequence ID" value="KAA8910135.1"/>
    <property type="molecule type" value="Genomic_DNA"/>
</dbReference>
<dbReference type="Proteomes" id="UP000326924">
    <property type="component" value="Unassembled WGS sequence"/>
</dbReference>
<gene>
    <name evidence="2" type="ORF">FN846DRAFT_940049</name>
</gene>
<evidence type="ECO:0000313" key="2">
    <source>
        <dbReference type="EMBL" id="KAA8910135.1"/>
    </source>
</evidence>
<evidence type="ECO:0000313" key="3">
    <source>
        <dbReference type="Proteomes" id="UP000326924"/>
    </source>
</evidence>
<feature type="transmembrane region" description="Helical" evidence="1">
    <location>
        <begin position="119"/>
        <end position="140"/>
    </location>
</feature>
<evidence type="ECO:0000256" key="1">
    <source>
        <dbReference type="SAM" id="Phobius"/>
    </source>
</evidence>
<feature type="transmembrane region" description="Helical" evidence="1">
    <location>
        <begin position="6"/>
        <end position="28"/>
    </location>
</feature>
<comment type="caution">
    <text evidence="2">The sequence shown here is derived from an EMBL/GenBank/DDBJ whole genome shotgun (WGS) entry which is preliminary data.</text>
</comment>
<dbReference type="AlphaFoldDB" id="A0A5J5F2H4"/>
<feature type="transmembrane region" description="Helical" evidence="1">
    <location>
        <begin position="40"/>
        <end position="62"/>
    </location>
</feature>
<name>A0A5J5F2H4_9PEZI</name>
<keyword evidence="1" id="KW-1133">Transmembrane helix</keyword>
<organism evidence="2 3">
    <name type="scientific">Sphaerosporella brunnea</name>
    <dbReference type="NCBI Taxonomy" id="1250544"/>
    <lineage>
        <taxon>Eukaryota</taxon>
        <taxon>Fungi</taxon>
        <taxon>Dikarya</taxon>
        <taxon>Ascomycota</taxon>
        <taxon>Pezizomycotina</taxon>
        <taxon>Pezizomycetes</taxon>
        <taxon>Pezizales</taxon>
        <taxon>Pyronemataceae</taxon>
        <taxon>Sphaerosporella</taxon>
    </lineage>
</organism>
<keyword evidence="1" id="KW-0812">Transmembrane</keyword>
<keyword evidence="1" id="KW-0472">Membrane</keyword>
<keyword evidence="3" id="KW-1185">Reference proteome</keyword>
<protein>
    <submittedName>
        <fullName evidence="2">Uncharacterized protein</fullName>
    </submittedName>
</protein>
<reference evidence="2 3" key="1">
    <citation type="submission" date="2019-09" db="EMBL/GenBank/DDBJ databases">
        <title>Draft genome of the ectomycorrhizal ascomycete Sphaerosporella brunnea.</title>
        <authorList>
            <consortium name="DOE Joint Genome Institute"/>
            <person name="Benucci G.M."/>
            <person name="Marozzi G."/>
            <person name="Antonielli L."/>
            <person name="Sanchez S."/>
            <person name="Marco P."/>
            <person name="Wang X."/>
            <person name="Falini L.B."/>
            <person name="Barry K."/>
            <person name="Haridas S."/>
            <person name="Lipzen A."/>
            <person name="Labutti K."/>
            <person name="Grigoriev I.V."/>
            <person name="Murat C."/>
            <person name="Martin F."/>
            <person name="Albertini E."/>
            <person name="Donnini D."/>
            <person name="Bonito G."/>
        </authorList>
    </citation>
    <scope>NUCLEOTIDE SEQUENCE [LARGE SCALE GENOMIC DNA]</scope>
    <source>
        <strain evidence="2 3">Sb_GMNB300</strain>
    </source>
</reference>